<dbReference type="SUPFAM" id="SSF52490">
    <property type="entry name" value="Tubulin nucleotide-binding domain-like"/>
    <property type="match status" value="1"/>
</dbReference>
<sequence>MAAIFYLNDFAVGKYFWELISDEHGVDPSDRFNGNTDLQLEQINLYINDATGGRYVPRAVLVDLEAGTMDTVRSGPRQFRLRSKERRKKLGQGQGQGFQIVIICTFSIIPSPKVSDTVVEPYNAVMSVDHLVKNTDETYVIDNEALHDICYRTLKLSSPSLADLNQFKKSTYLS</sequence>
<dbReference type="Gene3D" id="3.40.50.1440">
    <property type="entry name" value="Tubulin/FtsZ, GTPase domain"/>
    <property type="match status" value="2"/>
</dbReference>
<accession>A0A8J6LJ53</accession>
<name>A0A8J6LJ53_TENMO</name>
<dbReference type="AlphaFoldDB" id="A0A8J6LJ53"/>
<keyword evidence="4" id="KW-0342">GTP-binding</keyword>
<dbReference type="Proteomes" id="UP000719412">
    <property type="component" value="Unassembled WGS sequence"/>
</dbReference>
<feature type="domain" description="Tubulin/FtsZ GTPase" evidence="5">
    <location>
        <begin position="43"/>
        <end position="174"/>
    </location>
</feature>
<evidence type="ECO:0000256" key="4">
    <source>
        <dbReference type="ARBA" id="ARBA00023134"/>
    </source>
</evidence>
<evidence type="ECO:0000256" key="2">
    <source>
        <dbReference type="ARBA" id="ARBA00022701"/>
    </source>
</evidence>
<reference evidence="6" key="2">
    <citation type="submission" date="2021-08" db="EMBL/GenBank/DDBJ databases">
        <authorList>
            <person name="Eriksson T."/>
        </authorList>
    </citation>
    <scope>NUCLEOTIDE SEQUENCE</scope>
    <source>
        <strain evidence="6">Stoneville</strain>
        <tissue evidence="6">Whole head</tissue>
    </source>
</reference>
<comment type="similarity">
    <text evidence="1">Belongs to the tubulin family.</text>
</comment>
<dbReference type="InterPro" id="IPR000217">
    <property type="entry name" value="Tubulin"/>
</dbReference>
<evidence type="ECO:0000313" key="6">
    <source>
        <dbReference type="EMBL" id="KAH0815691.1"/>
    </source>
</evidence>
<dbReference type="PRINTS" id="PR01161">
    <property type="entry name" value="TUBULIN"/>
</dbReference>
<dbReference type="Pfam" id="PF00091">
    <property type="entry name" value="Tubulin"/>
    <property type="match status" value="1"/>
</dbReference>
<evidence type="ECO:0000256" key="3">
    <source>
        <dbReference type="ARBA" id="ARBA00022741"/>
    </source>
</evidence>
<evidence type="ECO:0000256" key="1">
    <source>
        <dbReference type="ARBA" id="ARBA00009636"/>
    </source>
</evidence>
<gene>
    <name evidence="6" type="ORF">GEV33_007100</name>
</gene>
<proteinExistence type="inferred from homology"/>
<dbReference type="GO" id="GO:0005874">
    <property type="term" value="C:microtubule"/>
    <property type="evidence" value="ECO:0007669"/>
    <property type="project" value="UniProtKB-KW"/>
</dbReference>
<comment type="caution">
    <text evidence="6">The sequence shown here is derived from an EMBL/GenBank/DDBJ whole genome shotgun (WGS) entry which is preliminary data.</text>
</comment>
<dbReference type="SMART" id="SM00864">
    <property type="entry name" value="Tubulin"/>
    <property type="match status" value="1"/>
</dbReference>
<dbReference type="InterPro" id="IPR036525">
    <property type="entry name" value="Tubulin/FtsZ_GTPase_sf"/>
</dbReference>
<dbReference type="GO" id="GO:0007017">
    <property type="term" value="P:microtubule-based process"/>
    <property type="evidence" value="ECO:0007669"/>
    <property type="project" value="InterPro"/>
</dbReference>
<dbReference type="GO" id="GO:0005525">
    <property type="term" value="F:GTP binding"/>
    <property type="evidence" value="ECO:0007669"/>
    <property type="project" value="UniProtKB-KW"/>
</dbReference>
<protein>
    <recommendedName>
        <fullName evidence="5">Tubulin/FtsZ GTPase domain-containing protein</fullName>
    </recommendedName>
</protein>
<reference evidence="6" key="1">
    <citation type="journal article" date="2020" name="J Insects Food Feed">
        <title>The yellow mealworm (Tenebrio molitor) genome: a resource for the emerging insects as food and feed industry.</title>
        <authorList>
            <person name="Eriksson T."/>
            <person name="Andere A."/>
            <person name="Kelstrup H."/>
            <person name="Emery V."/>
            <person name="Picard C."/>
        </authorList>
    </citation>
    <scope>NUCLEOTIDE SEQUENCE</scope>
    <source>
        <strain evidence="6">Stoneville</strain>
        <tissue evidence="6">Whole head</tissue>
    </source>
</reference>
<keyword evidence="7" id="KW-1185">Reference proteome</keyword>
<dbReference type="InterPro" id="IPR003008">
    <property type="entry name" value="Tubulin_FtsZ_GTPase"/>
</dbReference>
<keyword evidence="2" id="KW-0493">Microtubule</keyword>
<organism evidence="6 7">
    <name type="scientific">Tenebrio molitor</name>
    <name type="common">Yellow mealworm beetle</name>
    <dbReference type="NCBI Taxonomy" id="7067"/>
    <lineage>
        <taxon>Eukaryota</taxon>
        <taxon>Metazoa</taxon>
        <taxon>Ecdysozoa</taxon>
        <taxon>Arthropoda</taxon>
        <taxon>Hexapoda</taxon>
        <taxon>Insecta</taxon>
        <taxon>Pterygota</taxon>
        <taxon>Neoptera</taxon>
        <taxon>Endopterygota</taxon>
        <taxon>Coleoptera</taxon>
        <taxon>Polyphaga</taxon>
        <taxon>Cucujiformia</taxon>
        <taxon>Tenebrionidae</taxon>
        <taxon>Tenebrio</taxon>
    </lineage>
</organism>
<dbReference type="PANTHER" id="PTHR11588">
    <property type="entry name" value="TUBULIN"/>
    <property type="match status" value="1"/>
</dbReference>
<evidence type="ECO:0000259" key="5">
    <source>
        <dbReference type="SMART" id="SM00864"/>
    </source>
</evidence>
<keyword evidence="3" id="KW-0547">Nucleotide-binding</keyword>
<evidence type="ECO:0000313" key="7">
    <source>
        <dbReference type="Proteomes" id="UP000719412"/>
    </source>
</evidence>
<dbReference type="EMBL" id="JABDTM020022747">
    <property type="protein sequence ID" value="KAH0815691.1"/>
    <property type="molecule type" value="Genomic_DNA"/>
</dbReference>